<dbReference type="GO" id="GO:0046872">
    <property type="term" value="F:metal ion binding"/>
    <property type="evidence" value="ECO:0007669"/>
    <property type="project" value="UniProtKB-KW"/>
</dbReference>
<dbReference type="PROSITE" id="PS51379">
    <property type="entry name" value="4FE4S_FER_2"/>
    <property type="match status" value="1"/>
</dbReference>
<organism evidence="12 13">
    <name type="scientific">Parendozoicomonas haliclonae</name>
    <dbReference type="NCBI Taxonomy" id="1960125"/>
    <lineage>
        <taxon>Bacteria</taxon>
        <taxon>Pseudomonadati</taxon>
        <taxon>Pseudomonadota</taxon>
        <taxon>Gammaproteobacteria</taxon>
        <taxon>Oceanospirillales</taxon>
        <taxon>Endozoicomonadaceae</taxon>
        <taxon>Parendozoicomonas</taxon>
    </lineage>
</organism>
<reference evidence="12 13" key="1">
    <citation type="submission" date="2017-03" db="EMBL/GenBank/DDBJ databases">
        <authorList>
            <person name="Afonso C.L."/>
            <person name="Miller P.J."/>
            <person name="Scott M.A."/>
            <person name="Spackman E."/>
            <person name="Goraichik I."/>
            <person name="Dimitrov K.M."/>
            <person name="Suarez D.L."/>
            <person name="Swayne D.E."/>
        </authorList>
    </citation>
    <scope>NUCLEOTIDE SEQUENCE [LARGE SCALE GENOMIC DNA]</scope>
    <source>
        <strain evidence="12">SB41UT1</strain>
    </source>
</reference>
<dbReference type="PANTHER" id="PTHR42827">
    <property type="entry name" value="IRON-SULFUR CLUSTER-BINDING PROTEIN-RELATED"/>
    <property type="match status" value="1"/>
</dbReference>
<keyword evidence="2" id="KW-1003">Cell membrane</keyword>
<evidence type="ECO:0000256" key="10">
    <source>
        <dbReference type="ARBA" id="ARBA00029374"/>
    </source>
</evidence>
<evidence type="ECO:0000256" key="2">
    <source>
        <dbReference type="ARBA" id="ARBA00022475"/>
    </source>
</evidence>
<dbReference type="PANTHER" id="PTHR42827:SF1">
    <property type="entry name" value="IRON-SULFUR CLUSTER-BINDING PROTEIN"/>
    <property type="match status" value="1"/>
</dbReference>
<dbReference type="RefSeq" id="WP_133060391.1">
    <property type="nucleotide sequence ID" value="NZ_CBCSCN010000001.1"/>
</dbReference>
<evidence type="ECO:0000256" key="4">
    <source>
        <dbReference type="ARBA" id="ARBA00022723"/>
    </source>
</evidence>
<sequence>MKRLDDGVSVDEPRLDRRNLLKLGVAGTAAALASAVPVPASASIIRDDGFGVVFHDSFPQEVSPDYKRFNQYNTIFKSDRRRGIPAMKPIWDNDRPGFTGSDYAMSLAASTLWQTGKRMGPQSMNAIYEPGKFSLPTPHKFPDAATAHAQIKRVARMFGANVVGITRRDERWDYSHVVDPLNEKKVTPWEEHYKGFNPKTVIVVGTEMDYEALAAAPSQTADATMLNAYSELTYIVMHLARYFSYMGYRAIPSVNDVAMNVPYAIAAGLGESNRMGMLQNYHYGTRLRIAKVHIELELDEYYDKPVTFGIESFCANCLHCADNCPSKSISRDDRPSIFTAEDVKDMPFINPGVRKWHLNGQKCHDYWIESGSTCGTCLATCPYNKPSFWHHRLIDRVNTMIPGPLHKVMAEMDLWHGYGNMFDEKAPAVFWDPKGRSYNGLLKDY</sequence>
<dbReference type="Gene3D" id="3.30.70.20">
    <property type="match status" value="1"/>
</dbReference>
<gene>
    <name evidence="12" type="primary">cprA_2</name>
    <name evidence="12" type="ORF">EHSB41UT_00882</name>
</gene>
<keyword evidence="8" id="KW-0411">Iron-sulfur</keyword>
<dbReference type="GO" id="GO:0005886">
    <property type="term" value="C:plasma membrane"/>
    <property type="evidence" value="ECO:0007669"/>
    <property type="project" value="UniProtKB-SubCell"/>
</dbReference>
<dbReference type="PROSITE" id="PS51318">
    <property type="entry name" value="TAT"/>
    <property type="match status" value="1"/>
</dbReference>
<dbReference type="GO" id="GO:0016787">
    <property type="term" value="F:hydrolase activity"/>
    <property type="evidence" value="ECO:0007669"/>
    <property type="project" value="UniProtKB-KW"/>
</dbReference>
<dbReference type="PROSITE" id="PS00198">
    <property type="entry name" value="4FE4S_FER_1"/>
    <property type="match status" value="1"/>
</dbReference>
<name>A0A1X7AFT5_9GAMM</name>
<protein>
    <submittedName>
        <fullName evidence="12">3-chloro-4-hydroxyphenylacetate reductive dehalogenase</fullName>
        <ecNumber evidence="12">3.8.1.-</ecNumber>
    </submittedName>
</protein>
<keyword evidence="6" id="KW-0677">Repeat</keyword>
<dbReference type="EMBL" id="FWPT01000002">
    <property type="protein sequence ID" value="SMA38522.1"/>
    <property type="molecule type" value="Genomic_DNA"/>
</dbReference>
<dbReference type="EC" id="3.8.1.-" evidence="12"/>
<evidence type="ECO:0000256" key="7">
    <source>
        <dbReference type="ARBA" id="ARBA00023004"/>
    </source>
</evidence>
<evidence type="ECO:0000259" key="11">
    <source>
        <dbReference type="PROSITE" id="PS51379"/>
    </source>
</evidence>
<comment type="cofactor">
    <cofactor evidence="10">
        <name>corrinoid</name>
        <dbReference type="ChEBI" id="CHEBI:33913"/>
    </cofactor>
</comment>
<keyword evidence="12" id="KW-0378">Hydrolase</keyword>
<evidence type="ECO:0000313" key="12">
    <source>
        <dbReference type="EMBL" id="SMA38522.1"/>
    </source>
</evidence>
<proteinExistence type="predicted"/>
<dbReference type="AlphaFoldDB" id="A0A1X7AFT5"/>
<keyword evidence="7" id="KW-0408">Iron</keyword>
<dbReference type="InterPro" id="IPR006311">
    <property type="entry name" value="TAT_signal"/>
</dbReference>
<evidence type="ECO:0000256" key="8">
    <source>
        <dbReference type="ARBA" id="ARBA00023014"/>
    </source>
</evidence>
<keyword evidence="13" id="KW-1185">Reference proteome</keyword>
<keyword evidence="9" id="KW-0472">Membrane</keyword>
<comment type="subcellular location">
    <subcellularLocation>
        <location evidence="1">Cell membrane</location>
    </subcellularLocation>
</comment>
<evidence type="ECO:0000256" key="9">
    <source>
        <dbReference type="ARBA" id="ARBA00023136"/>
    </source>
</evidence>
<evidence type="ECO:0000256" key="3">
    <source>
        <dbReference type="ARBA" id="ARBA00022485"/>
    </source>
</evidence>
<accession>A0A1X7AFT5</accession>
<keyword evidence="3" id="KW-0004">4Fe-4S</keyword>
<dbReference type="NCBIfam" id="TIGR02486">
    <property type="entry name" value="RDH"/>
    <property type="match status" value="1"/>
</dbReference>
<dbReference type="SUPFAM" id="SSF54862">
    <property type="entry name" value="4Fe-4S ferredoxins"/>
    <property type="match status" value="1"/>
</dbReference>
<feature type="domain" description="4Fe-4S ferredoxin-type" evidence="11">
    <location>
        <begin position="304"/>
        <end position="334"/>
    </location>
</feature>
<dbReference type="GO" id="GO:0051539">
    <property type="term" value="F:4 iron, 4 sulfur cluster binding"/>
    <property type="evidence" value="ECO:0007669"/>
    <property type="project" value="UniProtKB-KW"/>
</dbReference>
<dbReference type="InterPro" id="IPR017896">
    <property type="entry name" value="4Fe4S_Fe-S-bd"/>
</dbReference>
<dbReference type="InterPro" id="IPR017900">
    <property type="entry name" value="4Fe4S_Fe_S_CS"/>
</dbReference>
<evidence type="ECO:0000256" key="6">
    <source>
        <dbReference type="ARBA" id="ARBA00022737"/>
    </source>
</evidence>
<dbReference type="InterPro" id="IPR012832">
    <property type="entry name" value="RDH"/>
</dbReference>
<keyword evidence="4" id="KW-0479">Metal-binding</keyword>
<dbReference type="OrthoDB" id="9808559at2"/>
<dbReference type="Proteomes" id="UP000196573">
    <property type="component" value="Unassembled WGS sequence"/>
</dbReference>
<keyword evidence="5" id="KW-0732">Signal</keyword>
<evidence type="ECO:0000256" key="1">
    <source>
        <dbReference type="ARBA" id="ARBA00004236"/>
    </source>
</evidence>
<evidence type="ECO:0000256" key="5">
    <source>
        <dbReference type="ARBA" id="ARBA00022729"/>
    </source>
</evidence>
<evidence type="ECO:0000313" key="13">
    <source>
        <dbReference type="Proteomes" id="UP000196573"/>
    </source>
</evidence>